<feature type="chain" id="PRO_5005222940" evidence="1">
    <location>
        <begin position="18"/>
        <end position="144"/>
    </location>
</feature>
<feature type="non-terminal residue" evidence="2">
    <location>
        <position position="1"/>
    </location>
</feature>
<dbReference type="AlphaFoldDB" id="A0A0H5R0T8"/>
<dbReference type="EMBL" id="HACM01007381">
    <property type="protein sequence ID" value="CRZ07823.1"/>
    <property type="molecule type" value="Transcribed_RNA"/>
</dbReference>
<protein>
    <submittedName>
        <fullName evidence="2">Uncharacterized protein</fullName>
    </submittedName>
</protein>
<evidence type="ECO:0000256" key="1">
    <source>
        <dbReference type="SAM" id="SignalP"/>
    </source>
</evidence>
<sequence length="144" mass="16391">LLLLSLLCIAGSVDVCGEHSTDELPSDDWVNNRMSEFKQECDQIRVGYAKTMTPDVLHMTFTNYFEPGKKMCKAVAKIGDGTDILSSDDAKKLITDFMYSVHDQNFGAENVIAFNMAWLFFYRTRDSLELFWHNSKADSSRSNQ</sequence>
<name>A0A0H5R0T8_9EUKA</name>
<organism evidence="2">
    <name type="scientific">Spongospora subterranea</name>
    <dbReference type="NCBI Taxonomy" id="70186"/>
    <lineage>
        <taxon>Eukaryota</taxon>
        <taxon>Sar</taxon>
        <taxon>Rhizaria</taxon>
        <taxon>Endomyxa</taxon>
        <taxon>Phytomyxea</taxon>
        <taxon>Plasmodiophorida</taxon>
        <taxon>Plasmodiophoridae</taxon>
        <taxon>Spongospora</taxon>
    </lineage>
</organism>
<reference evidence="2" key="1">
    <citation type="submission" date="2015-04" db="EMBL/GenBank/DDBJ databases">
        <title>The genome sequence of the plant pathogenic Rhizarian Plasmodiophora brassicae reveals insights in its biotrophic life cycle and the origin of chitin synthesis.</title>
        <authorList>
            <person name="Schwelm A."/>
            <person name="Fogelqvist J."/>
            <person name="Knaust A."/>
            <person name="Julke S."/>
            <person name="Lilja T."/>
            <person name="Dhandapani V."/>
            <person name="Bonilla-Rosso G."/>
            <person name="Karlsson M."/>
            <person name="Shevchenko A."/>
            <person name="Choi S.R."/>
            <person name="Kim H.G."/>
            <person name="Park J.Y."/>
            <person name="Lim Y.P."/>
            <person name="Ludwig-Muller J."/>
            <person name="Dixelius C."/>
        </authorList>
    </citation>
    <scope>NUCLEOTIDE SEQUENCE</scope>
    <source>
        <tissue evidence="2">Potato root galls</tissue>
    </source>
</reference>
<keyword evidence="1" id="KW-0732">Signal</keyword>
<proteinExistence type="predicted"/>
<accession>A0A0H5R0T8</accession>
<feature type="signal peptide" evidence="1">
    <location>
        <begin position="1"/>
        <end position="17"/>
    </location>
</feature>
<evidence type="ECO:0000313" key="2">
    <source>
        <dbReference type="EMBL" id="CRZ07823.1"/>
    </source>
</evidence>